<dbReference type="SUPFAM" id="SSF140860">
    <property type="entry name" value="Pseudo ankyrin repeat-like"/>
    <property type="match status" value="1"/>
</dbReference>
<keyword evidence="1" id="KW-1133">Transmembrane helix</keyword>
<reference evidence="3" key="1">
    <citation type="submission" date="2022-03" db="EMBL/GenBank/DDBJ databases">
        <title>A functionally conserved STORR gene fusion in Papaver species that diverged 16.8 million years ago.</title>
        <authorList>
            <person name="Catania T."/>
        </authorList>
    </citation>
    <scope>NUCLEOTIDE SEQUENCE</scope>
    <source>
        <strain evidence="3">S-191538</strain>
    </source>
</reference>
<feature type="transmembrane region" description="Helical" evidence="1">
    <location>
        <begin position="359"/>
        <end position="388"/>
    </location>
</feature>
<comment type="caution">
    <text evidence="3">The sequence shown here is derived from an EMBL/GenBank/DDBJ whole genome shotgun (WGS) entry which is preliminary data.</text>
</comment>
<keyword evidence="1" id="KW-0812">Transmembrane</keyword>
<accession>A0AA42AY82</accession>
<dbReference type="InterPro" id="IPR026961">
    <property type="entry name" value="PGG_dom"/>
</dbReference>
<dbReference type="GO" id="GO:0016020">
    <property type="term" value="C:membrane"/>
    <property type="evidence" value="ECO:0007669"/>
    <property type="project" value="TreeGrafter"/>
</dbReference>
<dbReference type="Gene3D" id="1.25.40.20">
    <property type="entry name" value="Ankyrin repeat-containing domain"/>
    <property type="match status" value="1"/>
</dbReference>
<evidence type="ECO:0000256" key="1">
    <source>
        <dbReference type="SAM" id="Phobius"/>
    </source>
</evidence>
<dbReference type="EMBL" id="JAJJMA010260392">
    <property type="protein sequence ID" value="MCL7044652.1"/>
    <property type="molecule type" value="Genomic_DNA"/>
</dbReference>
<dbReference type="PANTHER" id="PTHR24177">
    <property type="entry name" value="CASKIN"/>
    <property type="match status" value="1"/>
</dbReference>
<evidence type="ECO:0000313" key="3">
    <source>
        <dbReference type="EMBL" id="MCL7044652.1"/>
    </source>
</evidence>
<feature type="domain" description="PGG" evidence="2">
    <location>
        <begin position="236"/>
        <end position="351"/>
    </location>
</feature>
<name>A0AA42AY82_PAPNU</name>
<evidence type="ECO:0000259" key="2">
    <source>
        <dbReference type="Pfam" id="PF13962"/>
    </source>
</evidence>
<keyword evidence="4" id="KW-1185">Reference proteome</keyword>
<dbReference type="InterPro" id="IPR036770">
    <property type="entry name" value="Ankyrin_rpt-contain_sf"/>
</dbReference>
<evidence type="ECO:0000313" key="4">
    <source>
        <dbReference type="Proteomes" id="UP001177140"/>
    </source>
</evidence>
<dbReference type="AlphaFoldDB" id="A0AA42AY82"/>
<keyword evidence="1" id="KW-0472">Membrane</keyword>
<dbReference type="PANTHER" id="PTHR24177:SF292">
    <property type="entry name" value="ANKYRIN REPEAT FAMILY PROTEIN-RELATED"/>
    <property type="match status" value="1"/>
</dbReference>
<dbReference type="Pfam" id="PF13962">
    <property type="entry name" value="PGG"/>
    <property type="match status" value="1"/>
</dbReference>
<protein>
    <recommendedName>
        <fullName evidence="2">PGG domain-containing protein</fullName>
    </recommendedName>
</protein>
<organism evidence="3 4">
    <name type="scientific">Papaver nudicaule</name>
    <name type="common">Iceland poppy</name>
    <dbReference type="NCBI Taxonomy" id="74823"/>
    <lineage>
        <taxon>Eukaryota</taxon>
        <taxon>Viridiplantae</taxon>
        <taxon>Streptophyta</taxon>
        <taxon>Embryophyta</taxon>
        <taxon>Tracheophyta</taxon>
        <taxon>Spermatophyta</taxon>
        <taxon>Magnoliopsida</taxon>
        <taxon>Ranunculales</taxon>
        <taxon>Papaveraceae</taxon>
        <taxon>Papaveroideae</taxon>
        <taxon>Papaver</taxon>
    </lineage>
</organism>
<gene>
    <name evidence="3" type="ORF">MKW94_005793</name>
</gene>
<feature type="transmembrane region" description="Helical" evidence="1">
    <location>
        <begin position="242"/>
        <end position="264"/>
    </location>
</feature>
<dbReference type="Proteomes" id="UP001177140">
    <property type="component" value="Unassembled WGS sequence"/>
</dbReference>
<feature type="transmembrane region" description="Helical" evidence="1">
    <location>
        <begin position="284"/>
        <end position="311"/>
    </location>
</feature>
<feature type="non-terminal residue" evidence="3">
    <location>
        <position position="1"/>
    </location>
</feature>
<sequence length="391" mass="43915">LAYDLIREHPNLAIAREDDGNTMLDVLVEKDYGIPKRWYSGSGTHPYKFLTTFTVKKQFRSSKRIAPELINIIFEVISRMTRKEMCHFFFNSNFPKTAAKTGSVEILKKCISTYPDQLWFPHEGRNIFQIAVENRQEKTFDYLYDHMNADEKILTTRIVDSNGGNILHVAAKLVPSIPLDRNPVIQLQGEVTWFKKVRKKVSPALAKMRNDQGETPQEVFTREHKELVNKAETYMFRTAESCLIVSALVATVAFAGAITVPGGNFSDSDKTNKGKPVFLGKKSFLAFMVADALALFSSTYAIQLFLLLYVGNYNVEANVEKLMPRRLKHGLVSLRISVVSVTIAFSIALSVILGGRYAWAPYLIGVAALCSCGYSLLYLLAVTVISMVEKT</sequence>
<feature type="transmembrane region" description="Helical" evidence="1">
    <location>
        <begin position="332"/>
        <end position="353"/>
    </location>
</feature>
<proteinExistence type="predicted"/>